<keyword evidence="1" id="KW-1133">Transmembrane helix</keyword>
<reference evidence="2 3" key="1">
    <citation type="submission" date="2019-10" db="EMBL/GenBank/DDBJ databases">
        <title>Sequencing and Assembly of Multiple Reported Metal-Biooxidizing Members of the Extremely Thermoacidophilic Archaeal Family Sulfolobaceae.</title>
        <authorList>
            <person name="Counts J.A."/>
            <person name="Kelly R.M."/>
        </authorList>
    </citation>
    <scope>NUCLEOTIDE SEQUENCE [LARGE SCALE GENOMIC DNA]</scope>
    <source>
        <strain evidence="2 3">DSM 6482</strain>
    </source>
</reference>
<evidence type="ECO:0000313" key="3">
    <source>
        <dbReference type="Proteomes" id="UP000470772"/>
    </source>
</evidence>
<feature type="transmembrane region" description="Helical" evidence="1">
    <location>
        <begin position="26"/>
        <end position="44"/>
    </location>
</feature>
<dbReference type="AlphaFoldDB" id="A0A6A9QK43"/>
<gene>
    <name evidence="2" type="ORF">GC250_03080</name>
</gene>
<comment type="caution">
    <text evidence="2">The sequence shown here is derived from an EMBL/GenBank/DDBJ whole genome shotgun (WGS) entry which is preliminary data.</text>
</comment>
<accession>A0A6A9QK43</accession>
<dbReference type="Proteomes" id="UP000470772">
    <property type="component" value="Unassembled WGS sequence"/>
</dbReference>
<dbReference type="EMBL" id="WGGD01000005">
    <property type="protein sequence ID" value="MUN28469.1"/>
    <property type="molecule type" value="Genomic_DNA"/>
</dbReference>
<name>A0A6A9QK43_SULME</name>
<evidence type="ECO:0000313" key="2">
    <source>
        <dbReference type="EMBL" id="MUN28469.1"/>
    </source>
</evidence>
<organism evidence="2 3">
    <name type="scientific">Sulfuracidifex metallicus DSM 6482 = JCM 9184</name>
    <dbReference type="NCBI Taxonomy" id="523847"/>
    <lineage>
        <taxon>Archaea</taxon>
        <taxon>Thermoproteota</taxon>
        <taxon>Thermoprotei</taxon>
        <taxon>Sulfolobales</taxon>
        <taxon>Sulfolobaceae</taxon>
        <taxon>Sulfuracidifex</taxon>
    </lineage>
</organism>
<protein>
    <submittedName>
        <fullName evidence="2">Uncharacterized protein</fullName>
    </submittedName>
</protein>
<evidence type="ECO:0000256" key="1">
    <source>
        <dbReference type="SAM" id="Phobius"/>
    </source>
</evidence>
<proteinExistence type="predicted"/>
<feature type="transmembrane region" description="Helical" evidence="1">
    <location>
        <begin position="50"/>
        <end position="69"/>
    </location>
</feature>
<keyword evidence="3" id="KW-1185">Reference proteome</keyword>
<sequence>MVSKKEKHETRKVIFGPTKEISTLKYYLLVILTGLPAVIVSILVDDITHNFLLSSLIFVAVGATSATYLHRYLMRRGIRPPGIRRKEAKTKYILSPESGQPIDEKLIKRYERALKFSDKESENYVAQLAMLGMMYLQNAVAYNNKDLYLRAKEYLARAEEAMEGKSVSFETKMLVDNLRSKIETYKYRFGER</sequence>
<dbReference type="RefSeq" id="WP_156017852.1">
    <property type="nucleotide sequence ID" value="NZ_WGGD01000005.1"/>
</dbReference>
<keyword evidence="1" id="KW-0812">Transmembrane</keyword>
<keyword evidence="1" id="KW-0472">Membrane</keyword>